<keyword evidence="2 5" id="KW-0812">Transmembrane</keyword>
<feature type="transmembrane region" description="Helical" evidence="5">
    <location>
        <begin position="450"/>
        <end position="472"/>
    </location>
</feature>
<name>A0AAV1ZGI5_9ARAC</name>
<dbReference type="EMBL" id="CAXIEN010000042">
    <property type="protein sequence ID" value="CAL1269588.1"/>
    <property type="molecule type" value="Genomic_DNA"/>
</dbReference>
<dbReference type="SUPFAM" id="SSF103473">
    <property type="entry name" value="MFS general substrate transporter"/>
    <property type="match status" value="1"/>
</dbReference>
<sequence>MKFEDILQQVGGYGKFQRYLTFYFLIPASCAIPFLYLNLILMVSIPGHWCYVPEMSNLTNTQQRMLIRPPNDPSCTMYDMNYSQVLDLEIFKATSNFSYAIIPCVSGWEYDKTNYDETVATKFDLVCNKAHYTSLLLTLQNVGSFTLTPIYGILSDRYGRKVLFLVLAAIISSTEIASVLVNDFIIFAILRTINGSAMPSIFNSAFILISEIVTPDVRAHMNAVINFSWVFGMILLPMVAYLTRSWVMLCNVSAAFGFGFALSWFFLPESPSWLVSRNRYEDAATVMMTLGKTNGKQPEYSNLLKQLKALGEQIKQTKEQEKKNTTSPLLKYPRLRMHFFILSICWAEFYVAYIGPLYNLKNLYGNEFLNFFLLSIVEIPGNLLFWFLMDRYGRRWSSSIGFILIGIICLVPFFNFNCSDIIASMITRLLISGIFMITDQQGSEIFPTVYRTFGIGTGKTIAKAVTFFLPYIALLRQYGQAMAFLPISLTSFVTGVLASFLPETLNENFPQTLTDAEEFGKDQKYFSWIKKSSKIPDKGKHPVQSTRL</sequence>
<feature type="transmembrane region" description="Helical" evidence="5">
    <location>
        <begin position="221"/>
        <end position="240"/>
    </location>
</feature>
<comment type="subcellular location">
    <subcellularLocation>
        <location evidence="1">Membrane</location>
        <topology evidence="1">Multi-pass membrane protein</topology>
    </subcellularLocation>
</comment>
<comment type="caution">
    <text evidence="7">The sequence shown here is derived from an EMBL/GenBank/DDBJ whole genome shotgun (WGS) entry which is preliminary data.</text>
</comment>
<evidence type="ECO:0000256" key="1">
    <source>
        <dbReference type="ARBA" id="ARBA00004141"/>
    </source>
</evidence>
<organism evidence="7 8">
    <name type="scientific">Larinioides sclopetarius</name>
    <dbReference type="NCBI Taxonomy" id="280406"/>
    <lineage>
        <taxon>Eukaryota</taxon>
        <taxon>Metazoa</taxon>
        <taxon>Ecdysozoa</taxon>
        <taxon>Arthropoda</taxon>
        <taxon>Chelicerata</taxon>
        <taxon>Arachnida</taxon>
        <taxon>Araneae</taxon>
        <taxon>Araneomorphae</taxon>
        <taxon>Entelegynae</taxon>
        <taxon>Araneoidea</taxon>
        <taxon>Araneidae</taxon>
        <taxon>Larinioides</taxon>
    </lineage>
</organism>
<dbReference type="InterPro" id="IPR005828">
    <property type="entry name" value="MFS_sugar_transport-like"/>
</dbReference>
<feature type="transmembrane region" description="Helical" evidence="5">
    <location>
        <begin position="396"/>
        <end position="415"/>
    </location>
</feature>
<dbReference type="InterPro" id="IPR036259">
    <property type="entry name" value="MFS_trans_sf"/>
</dbReference>
<keyword evidence="4 5" id="KW-0472">Membrane</keyword>
<accession>A0AAV1ZGI5</accession>
<dbReference type="Pfam" id="PF00083">
    <property type="entry name" value="Sugar_tr"/>
    <property type="match status" value="1"/>
</dbReference>
<feature type="transmembrane region" description="Helical" evidence="5">
    <location>
        <begin position="20"/>
        <end position="41"/>
    </location>
</feature>
<proteinExistence type="predicted"/>
<dbReference type="PANTHER" id="PTHR24064">
    <property type="entry name" value="SOLUTE CARRIER FAMILY 22 MEMBER"/>
    <property type="match status" value="1"/>
</dbReference>
<reference evidence="7 8" key="1">
    <citation type="submission" date="2024-04" db="EMBL/GenBank/DDBJ databases">
        <authorList>
            <person name="Rising A."/>
            <person name="Reimegard J."/>
            <person name="Sonavane S."/>
            <person name="Akerstrom W."/>
            <person name="Nylinder S."/>
            <person name="Hedman E."/>
            <person name="Kallberg Y."/>
        </authorList>
    </citation>
    <scope>NUCLEOTIDE SEQUENCE [LARGE SCALE GENOMIC DNA]</scope>
</reference>
<feature type="transmembrane region" description="Helical" evidence="5">
    <location>
        <begin position="478"/>
        <end position="501"/>
    </location>
</feature>
<feature type="transmembrane region" description="Helical" evidence="5">
    <location>
        <begin position="368"/>
        <end position="389"/>
    </location>
</feature>
<feature type="domain" description="Major facilitator superfamily (MFS) profile" evidence="6">
    <location>
        <begin position="84"/>
        <end position="506"/>
    </location>
</feature>
<evidence type="ECO:0000256" key="3">
    <source>
        <dbReference type="ARBA" id="ARBA00022989"/>
    </source>
</evidence>
<keyword evidence="3 5" id="KW-1133">Transmembrane helix</keyword>
<feature type="transmembrane region" description="Helical" evidence="5">
    <location>
        <begin position="339"/>
        <end position="356"/>
    </location>
</feature>
<feature type="transmembrane region" description="Helical" evidence="5">
    <location>
        <begin position="246"/>
        <end position="267"/>
    </location>
</feature>
<evidence type="ECO:0000256" key="5">
    <source>
        <dbReference type="SAM" id="Phobius"/>
    </source>
</evidence>
<evidence type="ECO:0000313" key="8">
    <source>
        <dbReference type="Proteomes" id="UP001497382"/>
    </source>
</evidence>
<dbReference type="InterPro" id="IPR020846">
    <property type="entry name" value="MFS_dom"/>
</dbReference>
<evidence type="ECO:0000259" key="6">
    <source>
        <dbReference type="PROSITE" id="PS50850"/>
    </source>
</evidence>
<feature type="transmembrane region" description="Helical" evidence="5">
    <location>
        <begin position="196"/>
        <end position="214"/>
    </location>
</feature>
<dbReference type="GO" id="GO:0016020">
    <property type="term" value="C:membrane"/>
    <property type="evidence" value="ECO:0007669"/>
    <property type="project" value="UniProtKB-SubCell"/>
</dbReference>
<dbReference type="AlphaFoldDB" id="A0AAV1ZGI5"/>
<gene>
    <name evidence="7" type="ORF">LARSCL_LOCUS4829</name>
</gene>
<dbReference type="PROSITE" id="PS50850">
    <property type="entry name" value="MFS"/>
    <property type="match status" value="1"/>
</dbReference>
<dbReference type="Gene3D" id="1.20.1250.20">
    <property type="entry name" value="MFS general substrate transporter like domains"/>
    <property type="match status" value="1"/>
</dbReference>
<protein>
    <recommendedName>
        <fullName evidence="6">Major facilitator superfamily (MFS) profile domain-containing protein</fullName>
    </recommendedName>
</protein>
<dbReference type="GO" id="GO:0022857">
    <property type="term" value="F:transmembrane transporter activity"/>
    <property type="evidence" value="ECO:0007669"/>
    <property type="project" value="InterPro"/>
</dbReference>
<evidence type="ECO:0000256" key="4">
    <source>
        <dbReference type="ARBA" id="ARBA00023136"/>
    </source>
</evidence>
<feature type="transmembrane region" description="Helical" evidence="5">
    <location>
        <begin position="162"/>
        <end position="190"/>
    </location>
</feature>
<evidence type="ECO:0000313" key="7">
    <source>
        <dbReference type="EMBL" id="CAL1269588.1"/>
    </source>
</evidence>
<dbReference type="Proteomes" id="UP001497382">
    <property type="component" value="Unassembled WGS sequence"/>
</dbReference>
<keyword evidence="8" id="KW-1185">Reference proteome</keyword>
<evidence type="ECO:0000256" key="2">
    <source>
        <dbReference type="ARBA" id="ARBA00022692"/>
    </source>
</evidence>